<reference evidence="4" key="8">
    <citation type="journal article" date="2018" name="J. ISSAAS">
        <title>In Silico Identification of Three Types of Integrative and Conjugative Elements (ICEs) in Elizabethkingia anophelis Strains Isolated from Around the World.</title>
        <authorList>
            <person name="Xu J."/>
            <person name="Pei D."/>
            <person name="Nicholson A."/>
            <person name="Lan Y."/>
            <person name="Xia Q."/>
        </authorList>
    </citation>
    <scope>NUCLEOTIDE SEQUENCE</scope>
</reference>
<reference evidence="4" key="7">
    <citation type="journal article" date="2017" name="Sci. Rep.">
        <title>Genomic features, phylogenetic relationships, and comparative genomics of Elizabethkingia anophelis strain EM361-97 isolated in Taiwan.</title>
        <authorList>
            <person name="Lin J.N."/>
            <person name="Lai C.H."/>
            <person name="Yang C.H."/>
            <person name="Huang Y.H."/>
            <person name="Lin H.H."/>
        </authorList>
    </citation>
    <scope>NUCLEOTIDE SEQUENCE</scope>
</reference>
<dbReference type="SUPFAM" id="SSF51905">
    <property type="entry name" value="FAD/NAD(P)-binding domain"/>
    <property type="match status" value="1"/>
</dbReference>
<evidence type="ECO:0000313" key="4">
    <source>
        <dbReference type="EMBL" id="DAC74631.1"/>
    </source>
</evidence>
<dbReference type="EMBL" id="BK010592">
    <property type="protein sequence ID" value="DAC74631.1"/>
    <property type="molecule type" value="Genomic_DNA"/>
</dbReference>
<evidence type="ECO:0000256" key="2">
    <source>
        <dbReference type="ARBA" id="ARBA00023002"/>
    </source>
</evidence>
<reference evidence="4" key="4">
    <citation type="journal article" date="2016" name="Sci. Rep.">
        <title>Genomic epidemiology and global diversity of the emerging bacterial pathogen Elizabethkingia anophelis.</title>
        <authorList>
            <person name="Breurec S."/>
            <person name="Criscuolo A."/>
            <person name="Diancourt L."/>
            <person name="Rendueles O."/>
            <person name="Vandenbogaert M."/>
            <person name="Passet V."/>
            <person name="Caro V."/>
            <person name="Rocha E.P."/>
            <person name="Touchon M."/>
            <person name="Brisse S."/>
        </authorList>
    </citation>
    <scope>NUCLEOTIDE SEQUENCE</scope>
</reference>
<organism evidence="4">
    <name type="scientific">Elizabethkingia anophelis</name>
    <dbReference type="NCBI Taxonomy" id="1117645"/>
    <lineage>
        <taxon>Bacteria</taxon>
        <taxon>Pseudomonadati</taxon>
        <taxon>Bacteroidota</taxon>
        <taxon>Flavobacteriia</taxon>
        <taxon>Flavobacteriales</taxon>
        <taxon>Weeksellaceae</taxon>
        <taxon>Elizabethkingia</taxon>
    </lineage>
</organism>
<feature type="domain" description="FAD/NAD(P)-binding" evidence="3">
    <location>
        <begin position="42"/>
        <end position="321"/>
    </location>
</feature>
<evidence type="ECO:0000256" key="1">
    <source>
        <dbReference type="ARBA" id="ARBA00022630"/>
    </source>
</evidence>
<reference evidence="4" key="3">
    <citation type="journal article" date="2016" name="Genome Announc.">
        <title>Complete Genome Sequences of Four Strains from the 2015-2016 Elizabethkingia anophelis Outbreak.</title>
        <authorList>
            <person name="Nicholson A.C."/>
            <person name="Whitney A.M."/>
            <person name="Emery B.D."/>
            <person name="Bell M.E."/>
            <person name="Gartin J.T."/>
            <person name="Humrighouse B.W."/>
            <person name="Loparev V.N."/>
            <person name="Batra D."/>
            <person name="Sheth M."/>
            <person name="Rowe L.A."/>
            <person name="Juieng P."/>
            <person name="Knipe K."/>
            <person name="Gulvik C."/>
            <person name="McQuiston J.R."/>
        </authorList>
    </citation>
    <scope>NUCLEOTIDE SEQUENCE</scope>
</reference>
<reference evidence="4" key="6">
    <citation type="journal article" date="2017" name="Nat. Commun.">
        <title>Evolutionary dynamics and genomic features of the Elizabethkingia anophelis 2015 to 2016 Wisconsin outbreak strain.</title>
        <authorList>
            <person name="Perrin A."/>
            <person name="Larsonneur E."/>
            <person name="Nicholson A.C."/>
            <person name="Edwards D.J."/>
            <person name="Gundlach K.M."/>
            <person name="Whitney A.M."/>
            <person name="Gulvik C.A."/>
            <person name="Bell M.E."/>
            <person name="Rendueles O."/>
            <person name="Cury J."/>
            <person name="Hugon P."/>
            <person name="Clermont D."/>
            <person name="Enouf V."/>
            <person name="Loparev V."/>
            <person name="Juieng P."/>
            <person name="Monson T."/>
            <person name="Warshauer D."/>
            <person name="Elbadawi L.I."/>
            <person name="Walters M.S."/>
            <person name="Crist M.B."/>
            <person name="Noble-Wang J."/>
            <person name="Borlaug G."/>
            <person name="Rocha E.P.C."/>
            <person name="Criscuolo A."/>
            <person name="Touchon M."/>
            <person name="Davis J.P."/>
            <person name="Holt K.E."/>
            <person name="McQuiston J.R."/>
            <person name="Brisse S."/>
        </authorList>
    </citation>
    <scope>NUCLEOTIDE SEQUENCE</scope>
</reference>
<dbReference type="Gene3D" id="3.50.50.60">
    <property type="entry name" value="FAD/NAD(P)-binding domain"/>
    <property type="match status" value="2"/>
</dbReference>
<dbReference type="GO" id="GO:0004791">
    <property type="term" value="F:thioredoxin-disulfide reductase (NADPH) activity"/>
    <property type="evidence" value="ECO:0007669"/>
    <property type="project" value="UniProtKB-EC"/>
</dbReference>
<dbReference type="PRINTS" id="PR00469">
    <property type="entry name" value="PNDRDTASEII"/>
</dbReference>
<reference evidence="4" key="1">
    <citation type="journal article" date="2014" name="Genome Biol. Evol.">
        <title>Comparative genomic analysis of malaria mosquito vector-associated novel pathogen Elizabethkingia anophelis.</title>
        <authorList>
            <person name="Teo J."/>
            <person name="Tan S.Y."/>
            <person name="Liu Y."/>
            <person name="Tay M."/>
            <person name="Ding Y."/>
            <person name="Li Y."/>
            <person name="Kjelleberg S."/>
            <person name="Givskov M."/>
            <person name="Lin R.T."/>
            <person name="Yang L."/>
        </authorList>
    </citation>
    <scope>NUCLEOTIDE SEQUENCE</scope>
</reference>
<evidence type="ECO:0000259" key="3">
    <source>
        <dbReference type="Pfam" id="PF07992"/>
    </source>
</evidence>
<reference evidence="4" key="2">
    <citation type="journal article" date="2014" name="PLoS ONE">
        <title>Insights from the genome annotation of Elizabethkingia anophelis from the malaria vector Anopheles gambiae.</title>
        <authorList>
            <person name="Kukutla P."/>
            <person name="Lindberg B.G."/>
            <person name="Pei D."/>
            <person name="Rayl M."/>
            <person name="Yu W."/>
            <person name="Steritz M."/>
            <person name="Faye I."/>
            <person name="Xu J."/>
        </authorList>
    </citation>
    <scope>NUCLEOTIDE SEQUENCE</scope>
</reference>
<dbReference type="InterPro" id="IPR036188">
    <property type="entry name" value="FAD/NAD-bd_sf"/>
</dbReference>
<keyword evidence="2 4" id="KW-0560">Oxidoreductase</keyword>
<protein>
    <submittedName>
        <fullName evidence="4">Thioredoxin reductase</fullName>
        <ecNumber evidence="4">1.8.1.9</ecNumber>
    </submittedName>
</protein>
<keyword evidence="1" id="KW-0285">Flavoprotein</keyword>
<dbReference type="PRINTS" id="PR00368">
    <property type="entry name" value="FADPNR"/>
</dbReference>
<dbReference type="EC" id="1.8.1.9" evidence="4"/>
<dbReference type="InterPro" id="IPR023753">
    <property type="entry name" value="FAD/NAD-binding_dom"/>
</dbReference>
<dbReference type="PANTHER" id="PTHR48105">
    <property type="entry name" value="THIOREDOXIN REDUCTASE 1-RELATED-RELATED"/>
    <property type="match status" value="1"/>
</dbReference>
<dbReference type="Pfam" id="PF07992">
    <property type="entry name" value="Pyr_redox_2"/>
    <property type="match status" value="1"/>
</dbReference>
<dbReference type="AlphaFoldDB" id="A0A455ZDB9"/>
<dbReference type="InterPro" id="IPR050097">
    <property type="entry name" value="Ferredoxin-NADP_redctase_2"/>
</dbReference>
<gene>
    <name evidence="4" type="primary">ICEEaI(6)_PW2806_18293_19309</name>
</gene>
<proteinExistence type="predicted"/>
<name>A0A455ZDB9_9FLAO</name>
<sequence length="338" mass="36808">MSNTFTRREIIKQGGLALTALALPFPLTIFSKFNSMTDNNQFDVIIIGGSYAGLSAAMALGRSLRNVLIIDSGKPCNRYTPHSHNFITQDGAVPGEIAAKAKEQVLQYDTVKFSEGYATKGKKAENGFEITIQSGEQFSAKKLVFATGIKDVFLDIKGFEDCWGKTVIHCPYCHGYEFKGTQTAIIANGDRAFHLASLVHNLTDKITIVTGGKADFKDAQFAKLKNHQIHIVEKAVKAIQHQNGNMTAFIYEDGTKENFGAAYAAIPFEQHCKIPLDLGCEVTETGHIKVDMFQKTTVPGIYACGDNTNPLRSVANAVSTGNIAGAAINNELTEEEFL</sequence>
<accession>A0A455ZDB9</accession>
<reference evidence="4" key="5">
    <citation type="journal article" date="2017" name="Genome Announc.">
        <title>Complete Circularized Genome Sequences of Four Strains of Elizabethkingia anophelis, Including Two Novel Strains Isolated from Wild-Caught Anopheles sinensis.</title>
        <authorList>
            <person name="Pei D."/>
            <person name="Nicholson A.C."/>
            <person name="Jiang J."/>
            <person name="Chen H."/>
            <person name="Whitney A.M."/>
            <person name="Villarma A."/>
            <person name="Bell M."/>
            <person name="Humrighouse B."/>
            <person name="Rowe L.A."/>
            <person name="Sheth M."/>
            <person name="Batra D."/>
            <person name="Juieng P."/>
            <person name="Loparev V.N."/>
            <person name="McQuiston J.R."/>
            <person name="Lan Y."/>
            <person name="Ma Y."/>
            <person name="Xu J."/>
        </authorList>
    </citation>
    <scope>NUCLEOTIDE SEQUENCE</scope>
</reference>